<sequence>MEYSESIIKGRVIDELTCSDCGSEHHQVKGVIKYAFFFIESIPFYPVKKSTIIQCQQCWVQTDTATLPKQRVKELSKNLFPAWRLVSKFLGSLLTLMFLGYLVQGEVKQQQLSDQFIAQPAVNDFYHVDFRYLSSELRPNEKYRIGKVIDITGDVATVVYSRLFYRMQHGADESIRVGHVTHFSFFSRKEYHYNFAELQQMRSQGAIYQVERPIKNELRGKPVVTTKKRFISSTYFPGARQNNSGLAFLEASYIDNHIELAFEKFNLSAERGYKLGQVNLAELYITGKHGEQDLNQALFWLQEAALQDHQPAIDKYLIVCQQVAQCSKSDFIKVLSEQGVNFHIDK</sequence>
<dbReference type="InterPro" id="IPR011990">
    <property type="entry name" value="TPR-like_helical_dom_sf"/>
</dbReference>
<organism evidence="2 4">
    <name type="scientific">Colwellia hornerae</name>
    <dbReference type="NCBI Taxonomy" id="89402"/>
    <lineage>
        <taxon>Bacteria</taxon>
        <taxon>Pseudomonadati</taxon>
        <taxon>Pseudomonadota</taxon>
        <taxon>Gammaproteobacteria</taxon>
        <taxon>Alteromonadales</taxon>
        <taxon>Colwelliaceae</taxon>
        <taxon>Colwellia</taxon>
    </lineage>
</organism>
<dbReference type="InterPro" id="IPR006597">
    <property type="entry name" value="Sel1-like"/>
</dbReference>
<dbReference type="SMART" id="SM00671">
    <property type="entry name" value="SEL1"/>
    <property type="match status" value="1"/>
</dbReference>
<dbReference type="OrthoDB" id="6101333at2"/>
<comment type="caution">
    <text evidence="2">The sequence shown here is derived from an EMBL/GenBank/DDBJ whole genome shotgun (WGS) entry which is preliminary data.</text>
</comment>
<keyword evidence="3" id="KW-1185">Reference proteome</keyword>
<evidence type="ECO:0000313" key="2">
    <source>
        <dbReference type="EMBL" id="TWX63411.1"/>
    </source>
</evidence>
<reference evidence="2 4" key="1">
    <citation type="submission" date="2019-07" db="EMBL/GenBank/DDBJ databases">
        <title>Genomes of sea-ice associated Colwellia species.</title>
        <authorList>
            <person name="Bowman J.P."/>
        </authorList>
    </citation>
    <scope>NUCLEOTIDE SEQUENCE [LARGE SCALE GENOMIC DNA]</scope>
    <source>
        <strain evidence="1 3">ACAM 607</strain>
        <strain evidence="2 4">IC036</strain>
    </source>
</reference>
<gene>
    <name evidence="1" type="ORF">ESZ26_17510</name>
    <name evidence="2" type="ORF">ESZ27_16805</name>
</gene>
<dbReference type="EMBL" id="VOLR01000034">
    <property type="protein sequence ID" value="TWX54698.1"/>
    <property type="molecule type" value="Genomic_DNA"/>
</dbReference>
<dbReference type="RefSeq" id="WP_146800878.1">
    <property type="nucleotide sequence ID" value="NZ_VOLP01000033.1"/>
</dbReference>
<evidence type="ECO:0000313" key="3">
    <source>
        <dbReference type="Proteomes" id="UP000321525"/>
    </source>
</evidence>
<evidence type="ECO:0000313" key="1">
    <source>
        <dbReference type="EMBL" id="TWX54698.1"/>
    </source>
</evidence>
<dbReference type="Gene3D" id="1.25.40.10">
    <property type="entry name" value="Tetratricopeptide repeat domain"/>
    <property type="match status" value="1"/>
</dbReference>
<name>A0A5C6Q3P2_9GAMM</name>
<dbReference type="Proteomes" id="UP000321525">
    <property type="component" value="Unassembled WGS sequence"/>
</dbReference>
<dbReference type="SUPFAM" id="SSF81901">
    <property type="entry name" value="HCP-like"/>
    <property type="match status" value="1"/>
</dbReference>
<accession>A0A5C6Q3P2</accession>
<dbReference type="EMBL" id="VOLQ01000044">
    <property type="protein sequence ID" value="TWX63411.1"/>
    <property type="molecule type" value="Genomic_DNA"/>
</dbReference>
<dbReference type="AlphaFoldDB" id="A0A5C6Q3P2"/>
<dbReference type="Proteomes" id="UP000321917">
    <property type="component" value="Unassembled WGS sequence"/>
</dbReference>
<evidence type="ECO:0000313" key="4">
    <source>
        <dbReference type="Proteomes" id="UP000321917"/>
    </source>
</evidence>
<proteinExistence type="predicted"/>
<protein>
    <submittedName>
        <fullName evidence="2">Sel1 repeat family protein</fullName>
    </submittedName>
</protein>